<comment type="pathway">
    <text evidence="3">Protein modification; peptidyl-diphthamide biosynthesis.</text>
</comment>
<evidence type="ECO:0000256" key="2">
    <source>
        <dbReference type="ARBA" id="ARBA00004572"/>
    </source>
</evidence>
<feature type="domain" description="FAD-binding FR-type" evidence="21">
    <location>
        <begin position="41"/>
        <end position="146"/>
    </location>
</feature>
<evidence type="ECO:0000256" key="3">
    <source>
        <dbReference type="ARBA" id="ARBA00005156"/>
    </source>
</evidence>
<keyword evidence="9 20" id="KW-1133">Transmembrane helix</keyword>
<evidence type="ECO:0000256" key="13">
    <source>
        <dbReference type="ARBA" id="ARBA00023136"/>
    </source>
</evidence>
<dbReference type="InterPro" id="IPR017938">
    <property type="entry name" value="Riboflavin_synthase-like_b-brl"/>
</dbReference>
<dbReference type="EMBL" id="LN890527">
    <property type="protein sequence ID" value="CUS23252.1"/>
    <property type="molecule type" value="Genomic_DNA"/>
</dbReference>
<dbReference type="PRINTS" id="PR00371">
    <property type="entry name" value="FPNCR"/>
</dbReference>
<dbReference type="CDD" id="cd06183">
    <property type="entry name" value="cyt_b5_reduct_like"/>
    <property type="match status" value="1"/>
</dbReference>
<dbReference type="Gene3D" id="3.40.50.80">
    <property type="entry name" value="Nucleotide-binding domain of ferredoxin-NADP reductase (FNR) module"/>
    <property type="match status" value="1"/>
</dbReference>
<evidence type="ECO:0000256" key="12">
    <source>
        <dbReference type="ARBA" id="ARBA00023128"/>
    </source>
</evidence>
<comment type="cofactor">
    <cofactor evidence="1 18 19">
        <name>FAD</name>
        <dbReference type="ChEBI" id="CHEBI:57692"/>
    </cofactor>
</comment>
<comment type="catalytic activity">
    <reaction evidence="17">
        <text>2 Fe(3+)-[Dph3] + NADH = 2 Fe(2+)-[Dph3] + NAD(+) + H(+)</text>
        <dbReference type="Rhea" id="RHEA:71231"/>
        <dbReference type="Rhea" id="RHEA-COMP:18002"/>
        <dbReference type="Rhea" id="RHEA-COMP:18003"/>
        <dbReference type="ChEBI" id="CHEBI:15378"/>
        <dbReference type="ChEBI" id="CHEBI:29033"/>
        <dbReference type="ChEBI" id="CHEBI:29034"/>
        <dbReference type="ChEBI" id="CHEBI:57540"/>
        <dbReference type="ChEBI" id="CHEBI:57945"/>
        <dbReference type="ChEBI" id="CHEBI:83228"/>
    </reaction>
    <physiologicalReaction direction="left-to-right" evidence="17">
        <dbReference type="Rhea" id="RHEA:71232"/>
    </physiologicalReaction>
</comment>
<evidence type="ECO:0000256" key="20">
    <source>
        <dbReference type="SAM" id="Phobius"/>
    </source>
</evidence>
<evidence type="ECO:0000313" key="22">
    <source>
        <dbReference type="EMBL" id="CUS23252.1"/>
    </source>
</evidence>
<dbReference type="Pfam" id="PF00970">
    <property type="entry name" value="FAD_binding_6"/>
    <property type="match status" value="1"/>
</dbReference>
<evidence type="ECO:0000256" key="4">
    <source>
        <dbReference type="ARBA" id="ARBA00006105"/>
    </source>
</evidence>
<keyword evidence="6 20" id="KW-0812">Transmembrane</keyword>
<dbReference type="InterPro" id="IPR039261">
    <property type="entry name" value="FNR_nucleotide-bd"/>
</dbReference>
<evidence type="ECO:0000256" key="17">
    <source>
        <dbReference type="ARBA" id="ARBA00049138"/>
    </source>
</evidence>
<proteinExistence type="inferred from homology"/>
<evidence type="ECO:0000256" key="1">
    <source>
        <dbReference type="ARBA" id="ARBA00001974"/>
    </source>
</evidence>
<protein>
    <recommendedName>
        <fullName evidence="19">NADH-cytochrome b5 reductase</fullName>
        <ecNumber evidence="19">1.6.2.2</ecNumber>
    </recommendedName>
</protein>
<feature type="binding site" evidence="18">
    <location>
        <position position="96"/>
    </location>
    <ligand>
        <name>FAD</name>
        <dbReference type="ChEBI" id="CHEBI:57692"/>
    </ligand>
</feature>
<dbReference type="PROSITE" id="PS51384">
    <property type="entry name" value="FAD_FR"/>
    <property type="match status" value="1"/>
</dbReference>
<feature type="binding site" evidence="18">
    <location>
        <position position="121"/>
    </location>
    <ligand>
        <name>FAD</name>
        <dbReference type="ChEBI" id="CHEBI:57692"/>
    </ligand>
</feature>
<dbReference type="InterPro" id="IPR001834">
    <property type="entry name" value="CBR-like"/>
</dbReference>
<evidence type="ECO:0000256" key="5">
    <source>
        <dbReference type="ARBA" id="ARBA00022630"/>
    </source>
</evidence>
<evidence type="ECO:0000256" key="11">
    <source>
        <dbReference type="ARBA" id="ARBA00023027"/>
    </source>
</evidence>
<dbReference type="SUPFAM" id="SSF52343">
    <property type="entry name" value="Ferredoxin reductase-like, C-terminal NADP-linked domain"/>
    <property type="match status" value="1"/>
</dbReference>
<keyword evidence="5 18" id="KW-0285">Flavoprotein</keyword>
<evidence type="ECO:0000256" key="19">
    <source>
        <dbReference type="RuleBase" id="RU361226"/>
    </source>
</evidence>
<accession>A0A0P1KTT8</accession>
<evidence type="ECO:0000256" key="18">
    <source>
        <dbReference type="PIRSR" id="PIRSR601834-1"/>
    </source>
</evidence>
<evidence type="ECO:0000256" key="9">
    <source>
        <dbReference type="ARBA" id="ARBA00022989"/>
    </source>
</evidence>
<dbReference type="PANTHER" id="PTHR19370">
    <property type="entry name" value="NADH-CYTOCHROME B5 REDUCTASE"/>
    <property type="match status" value="1"/>
</dbReference>
<comment type="subcellular location">
    <subcellularLocation>
        <location evidence="2">Mitochondrion outer membrane</location>
        <topology evidence="2">Single-pass membrane protein</topology>
    </subcellularLocation>
</comment>
<feature type="binding site" evidence="18">
    <location>
        <position position="122"/>
    </location>
    <ligand>
        <name>FAD</name>
        <dbReference type="ChEBI" id="CHEBI:57692"/>
    </ligand>
</feature>
<dbReference type="GO" id="GO:0005783">
    <property type="term" value="C:endoplasmic reticulum"/>
    <property type="evidence" value="ECO:0007669"/>
    <property type="project" value="TreeGrafter"/>
</dbReference>
<dbReference type="Pfam" id="PF00175">
    <property type="entry name" value="NAD_binding_1"/>
    <property type="match status" value="1"/>
</dbReference>
<keyword evidence="8 18" id="KW-0274">FAD</keyword>
<dbReference type="InterPro" id="IPR017927">
    <property type="entry name" value="FAD-bd_FR_type"/>
</dbReference>
<comment type="catalytic activity">
    <reaction evidence="16 19">
        <text>2 Fe(III)-[cytochrome b5] + NADH = 2 Fe(II)-[cytochrome b5] + NAD(+) + H(+)</text>
        <dbReference type="Rhea" id="RHEA:46680"/>
        <dbReference type="Rhea" id="RHEA-COMP:10438"/>
        <dbReference type="Rhea" id="RHEA-COMP:10439"/>
        <dbReference type="ChEBI" id="CHEBI:15378"/>
        <dbReference type="ChEBI" id="CHEBI:29033"/>
        <dbReference type="ChEBI" id="CHEBI:29034"/>
        <dbReference type="ChEBI" id="CHEBI:57540"/>
        <dbReference type="ChEBI" id="CHEBI:57945"/>
        <dbReference type="EC" id="1.6.2.2"/>
    </reaction>
</comment>
<keyword evidence="12" id="KW-0496">Mitochondrion</keyword>
<dbReference type="PRINTS" id="PR00406">
    <property type="entry name" value="CYTB5RDTASE"/>
</dbReference>
<evidence type="ECO:0000256" key="15">
    <source>
        <dbReference type="ARBA" id="ARBA00038836"/>
    </source>
</evidence>
<dbReference type="GO" id="GO:0005886">
    <property type="term" value="C:plasma membrane"/>
    <property type="evidence" value="ECO:0007669"/>
    <property type="project" value="TreeGrafter"/>
</dbReference>
<evidence type="ECO:0000313" key="23">
    <source>
        <dbReference type="Proteomes" id="UP000236544"/>
    </source>
</evidence>
<dbReference type="Proteomes" id="UP000236544">
    <property type="component" value="Unassembled WGS sequence"/>
</dbReference>
<feature type="binding site" evidence="18">
    <location>
        <position position="114"/>
    </location>
    <ligand>
        <name>FAD</name>
        <dbReference type="ChEBI" id="CHEBI:57692"/>
    </ligand>
</feature>
<comment type="similarity">
    <text evidence="4 19">Belongs to the flavoprotein pyridine nucleotide cytochrome reductase family.</text>
</comment>
<feature type="transmembrane region" description="Helical" evidence="20">
    <location>
        <begin position="12"/>
        <end position="30"/>
    </location>
</feature>
<keyword evidence="23" id="KW-1185">Reference proteome</keyword>
<dbReference type="SUPFAM" id="SSF63380">
    <property type="entry name" value="Riboflavin synthase domain-like"/>
    <property type="match status" value="1"/>
</dbReference>
<dbReference type="FunFam" id="2.40.30.10:FF:000032">
    <property type="entry name" value="NADH-cytochrome b5 reductase"/>
    <property type="match status" value="1"/>
</dbReference>
<dbReference type="InterPro" id="IPR008333">
    <property type="entry name" value="Cbr1-like_FAD-bd_dom"/>
</dbReference>
<dbReference type="InterPro" id="IPR001709">
    <property type="entry name" value="Flavoprot_Pyr_Nucl_cyt_Rdtase"/>
</dbReference>
<feature type="binding site" evidence="18">
    <location>
        <position position="94"/>
    </location>
    <ligand>
        <name>FAD</name>
        <dbReference type="ChEBI" id="CHEBI:57692"/>
    </ligand>
</feature>
<dbReference type="EC" id="1.6.2.2" evidence="19"/>
<dbReference type="FunFam" id="3.40.50.80:FF:000019">
    <property type="entry name" value="NADH-cytochrome b5 reductase"/>
    <property type="match status" value="1"/>
</dbReference>
<dbReference type="GO" id="GO:0005741">
    <property type="term" value="C:mitochondrial outer membrane"/>
    <property type="evidence" value="ECO:0007669"/>
    <property type="project" value="UniProtKB-SubCell"/>
</dbReference>
<evidence type="ECO:0000256" key="6">
    <source>
        <dbReference type="ARBA" id="ARBA00022692"/>
    </source>
</evidence>
<keyword evidence="10 19" id="KW-0560">Oxidoreductase</keyword>
<evidence type="ECO:0000256" key="16">
    <source>
        <dbReference type="ARBA" id="ARBA00047682"/>
    </source>
</evidence>
<evidence type="ECO:0000259" key="21">
    <source>
        <dbReference type="PROSITE" id="PS51384"/>
    </source>
</evidence>
<evidence type="ECO:0000256" key="7">
    <source>
        <dbReference type="ARBA" id="ARBA00022787"/>
    </source>
</evidence>
<evidence type="ECO:0000256" key="14">
    <source>
        <dbReference type="ARBA" id="ARBA00037104"/>
    </source>
</evidence>
<reference evidence="23" key="1">
    <citation type="submission" date="2015-10" db="EMBL/GenBank/DDBJ databases">
        <authorList>
            <person name="Devillers H."/>
        </authorList>
    </citation>
    <scope>NUCLEOTIDE SEQUENCE [LARGE SCALE GENOMIC DNA]</scope>
</reference>
<organism evidence="22 23">
    <name type="scientific">Lachancea quebecensis</name>
    <dbReference type="NCBI Taxonomy" id="1654605"/>
    <lineage>
        <taxon>Eukaryota</taxon>
        <taxon>Fungi</taxon>
        <taxon>Dikarya</taxon>
        <taxon>Ascomycota</taxon>
        <taxon>Saccharomycotina</taxon>
        <taxon>Saccharomycetes</taxon>
        <taxon>Saccharomycetales</taxon>
        <taxon>Saccharomycetaceae</taxon>
        <taxon>Lachancea</taxon>
    </lineage>
</organism>
<dbReference type="PANTHER" id="PTHR19370:SF184">
    <property type="entry name" value="NADH-CYTOCHROME B5 REDUCTASE-LIKE"/>
    <property type="match status" value="1"/>
</dbReference>
<evidence type="ECO:0000256" key="10">
    <source>
        <dbReference type="ARBA" id="ARBA00023002"/>
    </source>
</evidence>
<gene>
    <name evidence="22" type="ORF">LAQU0_S09e00606g</name>
</gene>
<keyword evidence="13 20" id="KW-0472">Membrane</keyword>
<keyword evidence="11 19" id="KW-0520">NAD</keyword>
<comment type="subunit">
    <text evidence="15">Monomer. Component of the 2-(3-amino-3-carboxypropyl)histidine synthase complex composed of DPH1, DPH2, DPH3 and a NADH-dependent reductase, predominantly CBR1.</text>
</comment>
<dbReference type="GO" id="GO:0090524">
    <property type="term" value="F:cytochrome-b5 reductase activity, acting on NADH"/>
    <property type="evidence" value="ECO:0007669"/>
    <property type="project" value="UniProtKB-EC"/>
</dbReference>
<dbReference type="OrthoDB" id="432685at2759"/>
<sequence length="287" mass="31194">MDSLPFDSKTLLIGGLVAICVITLASRLLGSKKAVPVLIKDQYKEFPLVSKTVLTHNTAVYRFGLPKQTDVLGLPIGQHISIKGNLPDGKEIMRSYTPTSLDSDSVGFFELLIKSYEQGNVSKMIGELQIGDKIKVRGPKGFYTYTPNMNSDIGMIAGGTGIAPMYQIIKSIHSDPKDRTKVSIVYGSQTEDDILLKKELDAIVESNPEQFKVYYLLDKPARDTWTGGVGYVTPEVIKSHLPAPGPGTQLLVCGPPGMVSSVKKNAVALGFEKAKPISKMGDQVFVF</sequence>
<name>A0A0P1KTT8_9SACH</name>
<dbReference type="Gene3D" id="2.40.30.10">
    <property type="entry name" value="Translation factors"/>
    <property type="match status" value="1"/>
</dbReference>
<feature type="binding site" evidence="18">
    <location>
        <position position="112"/>
    </location>
    <ligand>
        <name>FAD</name>
        <dbReference type="ChEBI" id="CHEBI:57692"/>
    </ligand>
</feature>
<keyword evidence="7" id="KW-1000">Mitochondrion outer membrane</keyword>
<dbReference type="AlphaFoldDB" id="A0A0P1KTT8"/>
<dbReference type="InterPro" id="IPR001433">
    <property type="entry name" value="OxRdtase_FAD/NAD-bd"/>
</dbReference>
<comment type="function">
    <text evidence="14">NADH-dependent reductase for DPH3 and cytochrome b5. Required for the first step of diphthamide biosynthesis, a post-translational modification of histidine which occurs in elongation factor 2. DPH1 and DPH2 transfer a 3-amino-3-carboxypropyl (ACP) group from S-adenosyl-L-methionine (SAM) to a histidine residue, the reaction is assisted by a reduction system comprising DPH3 and a NADH-dependent reductase, predominantly CBR1. By reducing DPH3, also involved in the formation of the tRNA wobble base modification mcm5s 2U (5-methoxycarbonylmethyl-2-thiouridine), mediated by the elongator complex. The cytochrome b5/NADH cytochrome b5 reductase electron transfer system supports the catalytic activity of several sterol biosynthetic enzymes.</text>
</comment>
<evidence type="ECO:0000256" key="8">
    <source>
        <dbReference type="ARBA" id="ARBA00022827"/>
    </source>
</evidence>